<evidence type="ECO:0000313" key="1">
    <source>
        <dbReference type="EMBL" id="CAI9167043.1"/>
    </source>
</evidence>
<sequence length="129" mass="14327">MPCGKEAPDVPLRSHQHLTGEGKWTLWALVENSEAWGTSPSHGVDVPEGKQLLGGVRCQPALLLNLLAAEAGREENLVFIVRLFLISFCFRDPLLRENNALRGSGFLSWAPAQLWRRWRPGASQTLADQ</sequence>
<keyword evidence="2" id="KW-1185">Reference proteome</keyword>
<gene>
    <name evidence="1" type="ORF">MRATA1EN1_LOCUS16005</name>
</gene>
<dbReference type="Proteomes" id="UP001176941">
    <property type="component" value="Chromosome 26"/>
</dbReference>
<dbReference type="EMBL" id="OX459962">
    <property type="protein sequence ID" value="CAI9167043.1"/>
    <property type="molecule type" value="Genomic_DNA"/>
</dbReference>
<reference evidence="1" key="1">
    <citation type="submission" date="2023-04" db="EMBL/GenBank/DDBJ databases">
        <authorList>
            <consortium name="ELIXIR-Norway"/>
        </authorList>
    </citation>
    <scope>NUCLEOTIDE SEQUENCE [LARGE SCALE GENOMIC DNA]</scope>
</reference>
<protein>
    <submittedName>
        <fullName evidence="1">Uncharacterized protein</fullName>
    </submittedName>
</protein>
<evidence type="ECO:0000313" key="2">
    <source>
        <dbReference type="Proteomes" id="UP001176941"/>
    </source>
</evidence>
<proteinExistence type="predicted"/>
<accession>A0ABN8Z316</accession>
<name>A0ABN8Z316_RANTA</name>
<organism evidence="1 2">
    <name type="scientific">Rangifer tarandus platyrhynchus</name>
    <name type="common">Svalbard reindeer</name>
    <dbReference type="NCBI Taxonomy" id="3082113"/>
    <lineage>
        <taxon>Eukaryota</taxon>
        <taxon>Metazoa</taxon>
        <taxon>Chordata</taxon>
        <taxon>Craniata</taxon>
        <taxon>Vertebrata</taxon>
        <taxon>Euteleostomi</taxon>
        <taxon>Mammalia</taxon>
        <taxon>Eutheria</taxon>
        <taxon>Laurasiatheria</taxon>
        <taxon>Artiodactyla</taxon>
        <taxon>Ruminantia</taxon>
        <taxon>Pecora</taxon>
        <taxon>Cervidae</taxon>
        <taxon>Odocoileinae</taxon>
        <taxon>Rangifer</taxon>
    </lineage>
</organism>